<organism evidence="2 3">
    <name type="scientific">Flammeovirga pacifica</name>
    <dbReference type="NCBI Taxonomy" id="915059"/>
    <lineage>
        <taxon>Bacteria</taxon>
        <taxon>Pseudomonadati</taxon>
        <taxon>Bacteroidota</taxon>
        <taxon>Cytophagia</taxon>
        <taxon>Cytophagales</taxon>
        <taxon>Flammeovirgaceae</taxon>
        <taxon>Flammeovirga</taxon>
    </lineage>
</organism>
<name>A0A1S1YSH3_FLAPC</name>
<evidence type="ECO:0000313" key="3">
    <source>
        <dbReference type="Proteomes" id="UP000179797"/>
    </source>
</evidence>
<keyword evidence="3" id="KW-1185">Reference proteome</keyword>
<keyword evidence="1" id="KW-0472">Membrane</keyword>
<proteinExistence type="predicted"/>
<keyword evidence="1" id="KW-1133">Transmembrane helix</keyword>
<gene>
    <name evidence="2" type="ORF">NH26_20415</name>
</gene>
<accession>A0A1S1YSH3</accession>
<evidence type="ECO:0000256" key="1">
    <source>
        <dbReference type="SAM" id="Phobius"/>
    </source>
</evidence>
<feature type="transmembrane region" description="Helical" evidence="1">
    <location>
        <begin position="12"/>
        <end position="34"/>
    </location>
</feature>
<feature type="transmembrane region" description="Helical" evidence="1">
    <location>
        <begin position="76"/>
        <end position="97"/>
    </location>
</feature>
<comment type="caution">
    <text evidence="2">The sequence shown here is derived from an EMBL/GenBank/DDBJ whole genome shotgun (WGS) entry which is preliminary data.</text>
</comment>
<dbReference type="STRING" id="915059.NH26_20415"/>
<sequence>MNNNTQSPELITNIFNGSLVLISICLVIVTMFQISNNAEERIVDEFLEVTSILYFISTISAYMYMKEGQIIVFYKLTKNAFMFAVIATVISMIILFFEL</sequence>
<keyword evidence="1" id="KW-0812">Transmembrane</keyword>
<reference evidence="2 3" key="1">
    <citation type="journal article" date="2012" name="Int. J. Syst. Evol. Microbiol.">
        <title>Flammeovirga pacifica sp. nov., isolated from deep-sea sediment.</title>
        <authorList>
            <person name="Xu H."/>
            <person name="Fu Y."/>
            <person name="Yang N."/>
            <person name="Ding Z."/>
            <person name="Lai Q."/>
            <person name="Zeng R."/>
        </authorList>
    </citation>
    <scope>NUCLEOTIDE SEQUENCE [LARGE SCALE GENOMIC DNA]</scope>
    <source>
        <strain evidence="3">DSM 24597 / LMG 26175 / WPAGA1</strain>
    </source>
</reference>
<feature type="transmembrane region" description="Helical" evidence="1">
    <location>
        <begin position="46"/>
        <end position="64"/>
    </location>
</feature>
<dbReference type="EMBL" id="JRYR02000002">
    <property type="protein sequence ID" value="OHX63977.1"/>
    <property type="molecule type" value="Genomic_DNA"/>
</dbReference>
<dbReference type="Proteomes" id="UP000179797">
    <property type="component" value="Unassembled WGS sequence"/>
</dbReference>
<protein>
    <submittedName>
        <fullName evidence="2">Uncharacterized protein</fullName>
    </submittedName>
</protein>
<dbReference type="RefSeq" id="WP_044217972.1">
    <property type="nucleotide sequence ID" value="NZ_JRYR02000002.1"/>
</dbReference>
<dbReference type="AlphaFoldDB" id="A0A1S1YSH3"/>
<evidence type="ECO:0000313" key="2">
    <source>
        <dbReference type="EMBL" id="OHX63977.1"/>
    </source>
</evidence>